<proteinExistence type="predicted"/>
<keyword evidence="2" id="KW-1185">Reference proteome</keyword>
<evidence type="ECO:0000313" key="2">
    <source>
        <dbReference type="Proteomes" id="UP000821865"/>
    </source>
</evidence>
<gene>
    <name evidence="1" type="ORF">HPB49_008821</name>
</gene>
<organism evidence="1 2">
    <name type="scientific">Dermacentor silvarum</name>
    <name type="common">Tick</name>
    <dbReference type="NCBI Taxonomy" id="543639"/>
    <lineage>
        <taxon>Eukaryota</taxon>
        <taxon>Metazoa</taxon>
        <taxon>Ecdysozoa</taxon>
        <taxon>Arthropoda</taxon>
        <taxon>Chelicerata</taxon>
        <taxon>Arachnida</taxon>
        <taxon>Acari</taxon>
        <taxon>Parasitiformes</taxon>
        <taxon>Ixodida</taxon>
        <taxon>Ixodoidea</taxon>
        <taxon>Ixodidae</taxon>
        <taxon>Rhipicephalinae</taxon>
        <taxon>Dermacentor</taxon>
    </lineage>
</organism>
<sequence length="645" mass="70590">MDTTNTDNPTNSTAETALPAQEVDVDTQSPEPKRAQCQATTSQTLEQRLEQFDAMIDAKITAALEEFMTRLMPKIESLIDTIITRKLDALLMPQLEIALQPITAQLDVCSSKLKRYDETEPTRSQLETANGDDPAPEGYPEDPADGSWLAARGWRGRRADAWSDPAAGRQETPHSKQIGPRRPQGPPPLPIDDFKVILRPRNGLTFGEWLRHTLTRAVGIEAGLKRQEVDELHLRVQVAQNIALISTPSEIIATNLNKMASLTLGPDRYPISAYIASPDNSCKGIITGPEAGTTPTELLDHLLAPGVEILHARMMGRTATAIITFAGLKVPRYVRFYGADYRCYIHAPSAQVCGICLTVGHRADVCPTPSIKRCTTCGTENPSSTEPHQCQPRCLTCKGDRSPDHQSQLPGTKATQQEASAPGTRETKTATEPSSGPIERATKPIPVAIPESRPCRQFQEQRAGTIIIFLITTVVTTTGQEAATATATATISIIWRVSRTQRASEPPDILLQEPGATLAPISGYEVLRGSDEAKVCALVSRRLTYTHNTLTSDIPRQIIEIVPTDARQNSLYILNVYSAPRARGGGGVVDDHAKELWELSRFLFENPELALTEVKAHDKLCEFLEGKGFVVQREYCLKTCLQGGI</sequence>
<dbReference type="EMBL" id="CM023476">
    <property type="protein sequence ID" value="KAH7940989.1"/>
    <property type="molecule type" value="Genomic_DNA"/>
</dbReference>
<name>A0ACB8CE37_DERSI</name>
<evidence type="ECO:0000313" key="1">
    <source>
        <dbReference type="EMBL" id="KAH7940989.1"/>
    </source>
</evidence>
<accession>A0ACB8CE37</accession>
<reference evidence="1" key="1">
    <citation type="submission" date="2020-05" db="EMBL/GenBank/DDBJ databases">
        <title>Large-scale comparative analyses of tick genomes elucidate their genetic diversity and vector capacities.</title>
        <authorList>
            <person name="Jia N."/>
            <person name="Wang J."/>
            <person name="Shi W."/>
            <person name="Du L."/>
            <person name="Sun Y."/>
            <person name="Zhan W."/>
            <person name="Jiang J."/>
            <person name="Wang Q."/>
            <person name="Zhang B."/>
            <person name="Ji P."/>
            <person name="Sakyi L.B."/>
            <person name="Cui X."/>
            <person name="Yuan T."/>
            <person name="Jiang B."/>
            <person name="Yang W."/>
            <person name="Lam T.T.-Y."/>
            <person name="Chang Q."/>
            <person name="Ding S."/>
            <person name="Wang X."/>
            <person name="Zhu J."/>
            <person name="Ruan X."/>
            <person name="Zhao L."/>
            <person name="Wei J."/>
            <person name="Que T."/>
            <person name="Du C."/>
            <person name="Cheng J."/>
            <person name="Dai P."/>
            <person name="Han X."/>
            <person name="Huang E."/>
            <person name="Gao Y."/>
            <person name="Liu J."/>
            <person name="Shao H."/>
            <person name="Ye R."/>
            <person name="Li L."/>
            <person name="Wei W."/>
            <person name="Wang X."/>
            <person name="Wang C."/>
            <person name="Yang T."/>
            <person name="Huo Q."/>
            <person name="Li W."/>
            <person name="Guo W."/>
            <person name="Chen H."/>
            <person name="Zhou L."/>
            <person name="Ni X."/>
            <person name="Tian J."/>
            <person name="Zhou Y."/>
            <person name="Sheng Y."/>
            <person name="Liu T."/>
            <person name="Pan Y."/>
            <person name="Xia L."/>
            <person name="Li J."/>
            <person name="Zhao F."/>
            <person name="Cao W."/>
        </authorList>
    </citation>
    <scope>NUCLEOTIDE SEQUENCE</scope>
    <source>
        <strain evidence="1">Dsil-2018</strain>
    </source>
</reference>
<dbReference type="Proteomes" id="UP000821865">
    <property type="component" value="Chromosome 7"/>
</dbReference>
<comment type="caution">
    <text evidence="1">The sequence shown here is derived from an EMBL/GenBank/DDBJ whole genome shotgun (WGS) entry which is preliminary data.</text>
</comment>
<protein>
    <submittedName>
        <fullName evidence="1">Uncharacterized protein</fullName>
    </submittedName>
</protein>